<organism evidence="1 2">
    <name type="scientific">Candidatus Gallipaludibacter merdavium</name>
    <dbReference type="NCBI Taxonomy" id="2840839"/>
    <lineage>
        <taxon>Bacteria</taxon>
        <taxon>Pseudomonadati</taxon>
        <taxon>Bacteroidota</taxon>
        <taxon>Bacteroidia</taxon>
        <taxon>Bacteroidales</taxon>
        <taxon>Candidatus Gallipaludibacter</taxon>
    </lineage>
</organism>
<protein>
    <submittedName>
        <fullName evidence="1">Uncharacterized protein</fullName>
    </submittedName>
</protein>
<dbReference type="EMBL" id="JADIMG010000097">
    <property type="protein sequence ID" value="MBO8460752.1"/>
    <property type="molecule type" value="Genomic_DNA"/>
</dbReference>
<sequence length="107" mass="12439">MNEEELMYDDDAAVDFIYDFLDKDDRKALTKDDIQYVLDVIYDFYESEGLIQDDTAEAACIDEEKMFEFITKAAKKDNIALTDDLIDQILEGEYQYGLSIGIYSEEE</sequence>
<evidence type="ECO:0000313" key="1">
    <source>
        <dbReference type="EMBL" id="MBO8460752.1"/>
    </source>
</evidence>
<dbReference type="AlphaFoldDB" id="A0A9D9HVT6"/>
<dbReference type="Proteomes" id="UP000823641">
    <property type="component" value="Unassembled WGS sequence"/>
</dbReference>
<accession>A0A9D9HVT6</accession>
<evidence type="ECO:0000313" key="2">
    <source>
        <dbReference type="Proteomes" id="UP000823641"/>
    </source>
</evidence>
<name>A0A9D9HVT6_9BACT</name>
<comment type="caution">
    <text evidence="1">The sequence shown here is derived from an EMBL/GenBank/DDBJ whole genome shotgun (WGS) entry which is preliminary data.</text>
</comment>
<proteinExistence type="predicted"/>
<gene>
    <name evidence="1" type="ORF">IAA73_10565</name>
</gene>
<reference evidence="1" key="2">
    <citation type="journal article" date="2021" name="PeerJ">
        <title>Extensive microbial diversity within the chicken gut microbiome revealed by metagenomics and culture.</title>
        <authorList>
            <person name="Gilroy R."/>
            <person name="Ravi A."/>
            <person name="Getino M."/>
            <person name="Pursley I."/>
            <person name="Horton D.L."/>
            <person name="Alikhan N.F."/>
            <person name="Baker D."/>
            <person name="Gharbi K."/>
            <person name="Hall N."/>
            <person name="Watson M."/>
            <person name="Adriaenssens E.M."/>
            <person name="Foster-Nyarko E."/>
            <person name="Jarju S."/>
            <person name="Secka A."/>
            <person name="Antonio M."/>
            <person name="Oren A."/>
            <person name="Chaudhuri R.R."/>
            <person name="La Ragione R."/>
            <person name="Hildebrand F."/>
            <person name="Pallen M.J."/>
        </authorList>
    </citation>
    <scope>NUCLEOTIDE SEQUENCE</scope>
    <source>
        <strain evidence="1">G3-3990</strain>
    </source>
</reference>
<reference evidence="1" key="1">
    <citation type="submission" date="2020-10" db="EMBL/GenBank/DDBJ databases">
        <authorList>
            <person name="Gilroy R."/>
        </authorList>
    </citation>
    <scope>NUCLEOTIDE SEQUENCE</scope>
    <source>
        <strain evidence="1">G3-3990</strain>
    </source>
</reference>